<name>A0A3B1CQH8_9ZZZZ</name>
<dbReference type="GO" id="GO:0090071">
    <property type="term" value="P:negative regulation of ribosome biogenesis"/>
    <property type="evidence" value="ECO:0007669"/>
    <property type="project" value="TreeGrafter"/>
</dbReference>
<proteinExistence type="inferred from homology"/>
<dbReference type="PANTHER" id="PTHR21043">
    <property type="entry name" value="IOJAP SUPERFAMILY ORTHOLOG"/>
    <property type="match status" value="1"/>
</dbReference>
<accession>A0A3B1CQH8</accession>
<gene>
    <name evidence="2" type="ORF">MNBD_NITROSPINAE02-1853</name>
</gene>
<organism evidence="2">
    <name type="scientific">hydrothermal vent metagenome</name>
    <dbReference type="NCBI Taxonomy" id="652676"/>
    <lineage>
        <taxon>unclassified sequences</taxon>
        <taxon>metagenomes</taxon>
        <taxon>ecological metagenomes</taxon>
    </lineage>
</organism>
<dbReference type="Pfam" id="PF02410">
    <property type="entry name" value="RsfS"/>
    <property type="match status" value="1"/>
</dbReference>
<dbReference type="NCBIfam" id="TIGR00090">
    <property type="entry name" value="rsfS_iojap_ybeB"/>
    <property type="match status" value="1"/>
</dbReference>
<reference evidence="2" key="1">
    <citation type="submission" date="2018-06" db="EMBL/GenBank/DDBJ databases">
        <authorList>
            <person name="Zhirakovskaya E."/>
        </authorList>
    </citation>
    <scope>NUCLEOTIDE SEQUENCE</scope>
</reference>
<dbReference type="InterPro" id="IPR004394">
    <property type="entry name" value="Iojap/RsfS/C7orf30"/>
</dbReference>
<dbReference type="PANTHER" id="PTHR21043:SF0">
    <property type="entry name" value="MITOCHONDRIAL ASSEMBLY OF RIBOSOMAL LARGE SUBUNIT PROTEIN 1"/>
    <property type="match status" value="1"/>
</dbReference>
<dbReference type="HAMAP" id="MF_01477">
    <property type="entry name" value="Iojap_RsfS"/>
    <property type="match status" value="1"/>
</dbReference>
<evidence type="ECO:0000313" key="2">
    <source>
        <dbReference type="EMBL" id="VAX24950.1"/>
    </source>
</evidence>
<evidence type="ECO:0000256" key="1">
    <source>
        <dbReference type="ARBA" id="ARBA00010574"/>
    </source>
</evidence>
<comment type="similarity">
    <text evidence="1">Belongs to the Iojap/RsfS family.</text>
</comment>
<dbReference type="AlphaFoldDB" id="A0A3B1CQH8"/>
<dbReference type="EMBL" id="UOGE01000098">
    <property type="protein sequence ID" value="VAX24950.1"/>
    <property type="molecule type" value="Genomic_DNA"/>
</dbReference>
<dbReference type="SUPFAM" id="SSF81301">
    <property type="entry name" value="Nucleotidyltransferase"/>
    <property type="match status" value="1"/>
</dbReference>
<dbReference type="Gene3D" id="3.30.460.10">
    <property type="entry name" value="Beta Polymerase, domain 2"/>
    <property type="match status" value="1"/>
</dbReference>
<dbReference type="GO" id="GO:0017148">
    <property type="term" value="P:negative regulation of translation"/>
    <property type="evidence" value="ECO:0007669"/>
    <property type="project" value="TreeGrafter"/>
</dbReference>
<sequence>MSLSLKEKTALCYNCALDKQALDITVLDLRGISDVADVFMIASSTSIRHAQAIVDEIEKGLREAGEKTYHIEGYHSPKWILIDEGDLVVHVFSKDAREYYGMERLWIDAIPFDMDSAA</sequence>
<protein>
    <submittedName>
        <fullName evidence="2">Ribosomal silencing factor RsfA (Former Iojap)</fullName>
    </submittedName>
</protein>
<dbReference type="InterPro" id="IPR043519">
    <property type="entry name" value="NT_sf"/>
</dbReference>
<dbReference type="GO" id="GO:0043023">
    <property type="term" value="F:ribosomal large subunit binding"/>
    <property type="evidence" value="ECO:0007669"/>
    <property type="project" value="TreeGrafter"/>
</dbReference>